<evidence type="ECO:0000256" key="1">
    <source>
        <dbReference type="ARBA" id="ARBA00004167"/>
    </source>
</evidence>
<dbReference type="Pfam" id="PF04357">
    <property type="entry name" value="TamB"/>
    <property type="match status" value="1"/>
</dbReference>
<dbReference type="RefSeq" id="WP_035472525.1">
    <property type="nucleotide sequence ID" value="NZ_JRGF01000004.1"/>
</dbReference>
<evidence type="ECO:0000256" key="3">
    <source>
        <dbReference type="ARBA" id="ARBA00022989"/>
    </source>
</evidence>
<organism evidence="8 9">
    <name type="scientific">Alistipes inops</name>
    <dbReference type="NCBI Taxonomy" id="1501391"/>
    <lineage>
        <taxon>Bacteria</taxon>
        <taxon>Pseudomonadati</taxon>
        <taxon>Bacteroidota</taxon>
        <taxon>Bacteroidia</taxon>
        <taxon>Bacteroidales</taxon>
        <taxon>Rikenellaceae</taxon>
        <taxon>Alistipes</taxon>
    </lineage>
</organism>
<evidence type="ECO:0000259" key="7">
    <source>
        <dbReference type="Pfam" id="PF04357"/>
    </source>
</evidence>
<feature type="compositionally biased region" description="Basic residues" evidence="5">
    <location>
        <begin position="1532"/>
        <end position="1542"/>
    </location>
</feature>
<dbReference type="PANTHER" id="PTHR36985:SF1">
    <property type="entry name" value="TRANSLOCATION AND ASSEMBLY MODULE SUBUNIT TAMB"/>
    <property type="match status" value="1"/>
</dbReference>
<evidence type="ECO:0000313" key="9">
    <source>
        <dbReference type="Proteomes" id="UP000030889"/>
    </source>
</evidence>
<evidence type="ECO:0000256" key="6">
    <source>
        <dbReference type="SAM" id="Phobius"/>
    </source>
</evidence>
<keyword evidence="3 6" id="KW-1133">Transmembrane helix</keyword>
<keyword evidence="9" id="KW-1185">Reference proteome</keyword>
<dbReference type="Proteomes" id="UP000030889">
    <property type="component" value="Unassembled WGS sequence"/>
</dbReference>
<feature type="region of interest" description="Disordered" evidence="5">
    <location>
        <begin position="1532"/>
        <end position="1632"/>
    </location>
</feature>
<dbReference type="EMBL" id="JRGF01000004">
    <property type="protein sequence ID" value="KHE42425.1"/>
    <property type="molecule type" value="Genomic_DNA"/>
</dbReference>
<dbReference type="PANTHER" id="PTHR36985">
    <property type="entry name" value="TRANSLOCATION AND ASSEMBLY MODULE SUBUNIT TAMB"/>
    <property type="match status" value="1"/>
</dbReference>
<evidence type="ECO:0000256" key="4">
    <source>
        <dbReference type="ARBA" id="ARBA00023136"/>
    </source>
</evidence>
<protein>
    <recommendedName>
        <fullName evidence="7">Translocation and assembly module TamB C-terminal domain-containing protein</fullName>
    </recommendedName>
</protein>
<gene>
    <name evidence="8" type="ORF">LG35_04130</name>
</gene>
<keyword evidence="4 6" id="KW-0472">Membrane</keyword>
<dbReference type="InterPro" id="IPR007452">
    <property type="entry name" value="TamB_C"/>
</dbReference>
<evidence type="ECO:0000256" key="2">
    <source>
        <dbReference type="ARBA" id="ARBA00022692"/>
    </source>
</evidence>
<sequence>MRKGIKILGKVLSWIIVAIVGLPVAAALLLNVGTVQNFAVRKATELLSRKLETTVSIDRIRLRGFSRLVAEGLYIEDYTGDTMLYAKKLGAAVSKSALLHKKIIIGDVFLDEAKIYLYTPRDGELNIAQLISRLGSDTTKQKSSTRLAFRDLRISDSRFMFRNEGADTLSQGVNFGNMVFDGLDIRSDGLDIDGGTITMDIVSMSFRDISGFTVRNLSTDQLTVGDGLIALNGTRIVTPCSDLSMPVFRMDGGNWEAMADILDSVRFDVRLEHSTLSTRTLAYFVPSLGTDEGLLLRNATVDFGGTINDFKVKLALLVGDREAEIGLDAALANVMDIGNATFDIDITRLVSSGSGVDKIAGALLPDSLPRQTAEMIARAGNFSLTAKASGRTTAFGAELSLHADAGTVTVSGHGGMHGEAGTDFDAHVTVNGVDAGRVTGNDLLGKVIADMKAQGHAGKEGLSVNGSLFVPMAEFNGYTYSQLMASGSYAGKQAMLNVMSGDPKLLFTVNGSADFRNAVPAYDAEINLRRADLHSLNVNRKDSIAILSGRVRANGSGTNLDNINGEILLSNLRYTSSTDDVQADTILFTGRNSDESKYLAMSSSFADVEFKSGISYKEIFNYLNHILYDYLPALDATGGTQAAHRPGDRMLSGGAPTAAGPLSVRPAAGTSAPPRIRTDRQGHTIPVTLKRSDSRSELHLDIKAANNIAAIFLPGFSIAEGTKVDAEFNPMTERFSVTANSDYIEYADFFVTKLGFTADNTSDPGAIALRFTTEDLYLPGFSMPSNDIAARVADDRIEVNANISNSTSDLNAVFDVQSLLSRTEEDKELRIGLLFKSSSHIMTGKQRWNISSNLIEYTPKRITIDDFLITSGAQKLHVDGTLADGKDDTLRLALDEFSIRPLNSIAGLPEGTVRGSLDGSATLISGMKDPILIADIMMDSLSMNGYTAPRLRLNSAWDFATERAGLSLVNTADGKTLVRGFYRPDTNSYAATVDIDGIPLAAANPFLPADVIRSVEGTTALYLELRGSKGMPKMNGTLSVSDFSTTIGITDVTYSTPTLDIDIDGGTVRLPLTTLTDGEGNKATLEAQADISNTSNIAYSARLIPSNIMAIDTKARANDQFYGKVYISGAVNVKGNRNGINVDVAVTTQPGSAFYLPLSNKSNMSEADWIVFESRQPENAAPENVLELKKQLYERSMTERTKRKEKVNLNLNVSLNVNPGLLLSIIIDPATNMTVNARGTAALNVLLNPGTGELSIFGTYEIAEGDFLFSMQPIISNKKFILQQGGTIQFSGDPMDAMLNIEAVYRVRASLQQLASSLQGTGINTGTRVPVDCIVRISESLRKPDLTFDIRIPSADADIQNVLSGALASNEDRALNFLWLVGFGSFAPNGSTASDTDATSAGATLGLNFLSNQLSNLISTNDLNIMLNYRPQDQTSSEEVDFGFSYNIGGNDRLILEVEGNYNADNNMRNNANITGDASLTWIITPAGNVSLKAFTRTINRYDENQGLQENGIGIYYKEDFNVFSDIVRQSRARKEARRRKRAEKEAAKAGSAEQPAAPTTGTAPLDAAPNDGNSRPAETQQPAKSRIEQRREESEERRRRMREEMQRRREEEARTTAAEELAAPAERESGQ</sequence>
<feature type="domain" description="Translocation and assembly module TamB C-terminal" evidence="7">
    <location>
        <begin position="1075"/>
        <end position="1521"/>
    </location>
</feature>
<proteinExistence type="predicted"/>
<feature type="compositionally biased region" description="Low complexity" evidence="5">
    <location>
        <begin position="1616"/>
        <end position="1625"/>
    </location>
</feature>
<name>A0ABR4YJI3_9BACT</name>
<evidence type="ECO:0000313" key="8">
    <source>
        <dbReference type="EMBL" id="KHE42425.1"/>
    </source>
</evidence>
<accession>A0ABR4YJI3</accession>
<comment type="subcellular location">
    <subcellularLocation>
        <location evidence="1">Membrane</location>
        <topology evidence="1">Single-pass membrane protein</topology>
    </subcellularLocation>
</comment>
<reference evidence="8 9" key="1">
    <citation type="submission" date="2014-09" db="EMBL/GenBank/DDBJ databases">
        <title>Alistipes sp. 627, sp. nov., a novel member of the family Rikenellaceae isolated from human faeces.</title>
        <authorList>
            <person name="Shkoporov A.N."/>
            <person name="Chaplin A.V."/>
            <person name="Motuzova O.V."/>
            <person name="Kafarskaia L.I."/>
            <person name="Khokhlova E.V."/>
            <person name="Efimov B.A."/>
        </authorList>
    </citation>
    <scope>NUCLEOTIDE SEQUENCE [LARGE SCALE GENOMIC DNA]</scope>
    <source>
        <strain evidence="8 9">627</strain>
    </source>
</reference>
<feature type="compositionally biased region" description="Polar residues" evidence="5">
    <location>
        <begin position="1572"/>
        <end position="1584"/>
    </location>
</feature>
<comment type="caution">
    <text evidence="8">The sequence shown here is derived from an EMBL/GenBank/DDBJ whole genome shotgun (WGS) entry which is preliminary data.</text>
</comment>
<evidence type="ECO:0000256" key="5">
    <source>
        <dbReference type="SAM" id="MobiDB-lite"/>
    </source>
</evidence>
<feature type="compositionally biased region" description="Basic and acidic residues" evidence="5">
    <location>
        <begin position="1586"/>
        <end position="1615"/>
    </location>
</feature>
<feature type="transmembrane region" description="Helical" evidence="6">
    <location>
        <begin position="12"/>
        <end position="32"/>
    </location>
</feature>
<keyword evidence="2 6" id="KW-0812">Transmembrane</keyword>